<keyword evidence="1" id="KW-1133">Transmembrane helix</keyword>
<evidence type="ECO:0008006" key="4">
    <source>
        <dbReference type="Google" id="ProtNLM"/>
    </source>
</evidence>
<dbReference type="RefSeq" id="WP_009628318.1">
    <property type="nucleotide sequence ID" value="NZ_VBTY01000157.1"/>
</dbReference>
<proteinExistence type="predicted"/>
<protein>
    <recommendedName>
        <fullName evidence="4">Terminase</fullName>
    </recommendedName>
</protein>
<comment type="caution">
    <text evidence="2">The sequence shown here is derived from an EMBL/GenBank/DDBJ whole genome shotgun (WGS) entry which is preliminary data.</text>
</comment>
<dbReference type="EMBL" id="VBTY01000157">
    <property type="protein sequence ID" value="MDG3496154.1"/>
    <property type="molecule type" value="Genomic_DNA"/>
</dbReference>
<name>A0A9X4RMH4_9CYAN</name>
<evidence type="ECO:0000313" key="3">
    <source>
        <dbReference type="Proteomes" id="UP001152872"/>
    </source>
</evidence>
<reference evidence="2" key="1">
    <citation type="submission" date="2019-05" db="EMBL/GenBank/DDBJ databases">
        <title>Whole genome sequencing of Pseudanabaena catenata USMAC16.</title>
        <authorList>
            <person name="Khan Z."/>
            <person name="Omar W.M."/>
            <person name="Convey P."/>
            <person name="Merican F."/>
            <person name="Najimudin N."/>
        </authorList>
    </citation>
    <scope>NUCLEOTIDE SEQUENCE</scope>
    <source>
        <strain evidence="2">USMAC16</strain>
    </source>
</reference>
<keyword evidence="1" id="KW-0472">Membrane</keyword>
<evidence type="ECO:0000256" key="1">
    <source>
        <dbReference type="SAM" id="Phobius"/>
    </source>
</evidence>
<accession>A0A9X4RMH4</accession>
<evidence type="ECO:0000313" key="2">
    <source>
        <dbReference type="EMBL" id="MDG3496154.1"/>
    </source>
</evidence>
<organism evidence="2 3">
    <name type="scientific">Pseudanabaena catenata USMAC16</name>
    <dbReference type="NCBI Taxonomy" id="1855837"/>
    <lineage>
        <taxon>Bacteria</taxon>
        <taxon>Bacillati</taxon>
        <taxon>Cyanobacteriota</taxon>
        <taxon>Cyanophyceae</taxon>
        <taxon>Pseudanabaenales</taxon>
        <taxon>Pseudanabaenaceae</taxon>
        <taxon>Pseudanabaena</taxon>
    </lineage>
</organism>
<dbReference type="Proteomes" id="UP001152872">
    <property type="component" value="Unassembled WGS sequence"/>
</dbReference>
<sequence length="121" mass="13698">MNIPQMLQWQWSSYLRNHNSRENLLLHIILVPLFLAANLGLAIAILNGSLMAVMGCIGLMILSISMQGKGHSLEEYAAEPFSSPINAIIRLLLEQWITFPRFVLSGHWFQALQSSKKRQLP</sequence>
<feature type="transmembrane region" description="Helical" evidence="1">
    <location>
        <begin position="24"/>
        <end position="43"/>
    </location>
</feature>
<gene>
    <name evidence="2" type="ORF">FEV09_16530</name>
</gene>
<keyword evidence="1" id="KW-0812">Transmembrane</keyword>
<dbReference type="AlphaFoldDB" id="A0A9X4RMH4"/>
<keyword evidence="3" id="KW-1185">Reference proteome</keyword>